<name>A0A1Y2EIF7_9PEZI</name>
<protein>
    <recommendedName>
        <fullName evidence="1">Starter acyltransferase (SAT) domain-containing protein</fullName>
    </recommendedName>
</protein>
<reference evidence="2 3" key="1">
    <citation type="submission" date="2016-07" db="EMBL/GenBank/DDBJ databases">
        <title>Pervasive Adenine N6-methylation of Active Genes in Fungi.</title>
        <authorList>
            <consortium name="DOE Joint Genome Institute"/>
            <person name="Mondo S.J."/>
            <person name="Dannebaum R.O."/>
            <person name="Kuo R.C."/>
            <person name="Labutti K."/>
            <person name="Haridas S."/>
            <person name="Kuo A."/>
            <person name="Salamov A."/>
            <person name="Ahrendt S.R."/>
            <person name="Lipzen A."/>
            <person name="Sullivan W."/>
            <person name="Andreopoulos W.B."/>
            <person name="Clum A."/>
            <person name="Lindquist E."/>
            <person name="Daum C."/>
            <person name="Ramamoorthy G.K."/>
            <person name="Gryganskyi A."/>
            <person name="Culley D."/>
            <person name="Magnuson J.K."/>
            <person name="James T.Y."/>
            <person name="O'Malley M.A."/>
            <person name="Stajich J.E."/>
            <person name="Spatafora J.W."/>
            <person name="Visel A."/>
            <person name="Grigoriev I.V."/>
        </authorList>
    </citation>
    <scope>NUCLEOTIDE SEQUENCE [LARGE SCALE GENOMIC DNA]</scope>
    <source>
        <strain evidence="2 3">CBS 129021</strain>
    </source>
</reference>
<evidence type="ECO:0000313" key="3">
    <source>
        <dbReference type="Proteomes" id="UP000193689"/>
    </source>
</evidence>
<accession>A0A1Y2EIF7</accession>
<dbReference type="OrthoDB" id="329835at2759"/>
<dbReference type="STRING" id="1141098.A0A1Y2EIF7"/>
<organism evidence="2 3">
    <name type="scientific">Pseudomassariella vexata</name>
    <dbReference type="NCBI Taxonomy" id="1141098"/>
    <lineage>
        <taxon>Eukaryota</taxon>
        <taxon>Fungi</taxon>
        <taxon>Dikarya</taxon>
        <taxon>Ascomycota</taxon>
        <taxon>Pezizomycotina</taxon>
        <taxon>Sordariomycetes</taxon>
        <taxon>Xylariomycetidae</taxon>
        <taxon>Amphisphaeriales</taxon>
        <taxon>Pseudomassariaceae</taxon>
        <taxon>Pseudomassariella</taxon>
    </lineage>
</organism>
<keyword evidence="3" id="KW-1185">Reference proteome</keyword>
<sequence length="143" mass="16158">MAMNNANVITGSEPTSPGDVEVTNGADRLTRFILFSHEFPSGDVQDLFRRLHRFSKLPRHPLLAHFLHECTSVLRQEVQKLPRPLRDSVPPFHHVITLASHWKELKDGPLGGTWEGAFVCIYEMAMLIGSVFPQRALLVFVLC</sequence>
<dbReference type="RefSeq" id="XP_040720950.1">
    <property type="nucleotide sequence ID" value="XM_040865709.1"/>
</dbReference>
<comment type="caution">
    <text evidence="2">The sequence shown here is derived from an EMBL/GenBank/DDBJ whole genome shotgun (WGS) entry which is preliminary data.</text>
</comment>
<gene>
    <name evidence="2" type="ORF">BCR38DRAFT_8694</name>
</gene>
<dbReference type="InterPro" id="IPR032088">
    <property type="entry name" value="SAT"/>
</dbReference>
<dbReference type="Pfam" id="PF16073">
    <property type="entry name" value="SAT"/>
    <property type="match status" value="1"/>
</dbReference>
<evidence type="ECO:0000259" key="1">
    <source>
        <dbReference type="Pfam" id="PF16073"/>
    </source>
</evidence>
<dbReference type="AlphaFoldDB" id="A0A1Y2EIF7"/>
<dbReference type="Proteomes" id="UP000193689">
    <property type="component" value="Unassembled WGS sequence"/>
</dbReference>
<evidence type="ECO:0000313" key="2">
    <source>
        <dbReference type="EMBL" id="ORY71358.1"/>
    </source>
</evidence>
<feature type="domain" description="Starter acyltransferase (SAT)" evidence="1">
    <location>
        <begin position="46"/>
        <end position="130"/>
    </location>
</feature>
<dbReference type="EMBL" id="MCFJ01000001">
    <property type="protein sequence ID" value="ORY71358.1"/>
    <property type="molecule type" value="Genomic_DNA"/>
</dbReference>
<dbReference type="InParanoid" id="A0A1Y2EIF7"/>
<dbReference type="GeneID" id="63781921"/>
<proteinExistence type="predicted"/>